<organism evidence="4 5">
    <name type="scientific">Deinococcus proteolyticus (strain ATCC 35074 / DSM 20540 / JCM 6276 / NBRC 101906 / NCIMB 13154 / VKM Ac-1939 / CCM 2703 / MRP)</name>
    <dbReference type="NCBI Taxonomy" id="693977"/>
    <lineage>
        <taxon>Bacteria</taxon>
        <taxon>Thermotogati</taxon>
        <taxon>Deinococcota</taxon>
        <taxon>Deinococci</taxon>
        <taxon>Deinococcales</taxon>
        <taxon>Deinococcaceae</taxon>
        <taxon>Deinococcus</taxon>
    </lineage>
</organism>
<dbReference type="RefSeq" id="WP_013615597.1">
    <property type="nucleotide sequence ID" value="NC_015161.1"/>
</dbReference>
<protein>
    <submittedName>
        <fullName evidence="4">Double-stranded RNA binding domain protein</fullName>
    </submittedName>
</protein>
<keyword evidence="1" id="KW-0694">RNA-binding</keyword>
<dbReference type="PROSITE" id="PS50137">
    <property type="entry name" value="DS_RBD"/>
    <property type="match status" value="1"/>
</dbReference>
<name>F0RLX9_DEIPM</name>
<feature type="domain" description="DRBM" evidence="3">
    <location>
        <begin position="4"/>
        <end position="71"/>
    </location>
</feature>
<reference evidence="4 5" key="2">
    <citation type="journal article" date="2012" name="Stand. Genomic Sci.">
        <title>Complete genome sequence of the orange-red pigmented, radioresistant Deinococcus proteolyticus type strain (MRP(T)).</title>
        <authorList>
            <person name="Copeland A."/>
            <person name="Zeytun A."/>
            <person name="Yassawong M."/>
            <person name="Nolan M."/>
            <person name="Lucas S."/>
            <person name="Hammon N."/>
            <person name="Deshpande S."/>
            <person name="Cheng J.F."/>
            <person name="Han C."/>
            <person name="Tapia R."/>
            <person name="Goodwin L.A."/>
            <person name="Pitluck S."/>
            <person name="Mavromatis K."/>
            <person name="Liolios K."/>
            <person name="Pagani I."/>
            <person name="Ivanova N."/>
            <person name="Mikhailova N."/>
            <person name="Pati A."/>
            <person name="Chen A."/>
            <person name="Palaniappan K."/>
            <person name="Land M."/>
            <person name="Hauser L."/>
            <person name="Jeffries C.D."/>
            <person name="Brambilla E.M."/>
            <person name="Rohde M."/>
            <person name="Sikorski J."/>
            <person name="Pukall R."/>
            <person name="Goker M."/>
            <person name="Detter J.C."/>
            <person name="Woyke T."/>
            <person name="Bristow J."/>
            <person name="Eisen J.A."/>
            <person name="Markowitz V."/>
            <person name="Hugenholtz P."/>
            <person name="Kyrpides N.C."/>
            <person name="Klenk H.P."/>
            <person name="Lapidus A."/>
        </authorList>
    </citation>
    <scope>NUCLEOTIDE SEQUENCE [LARGE SCALE GENOMIC DNA]</scope>
    <source>
        <strain evidence="5">ATCC 35074 / DSM 20540 / JCM 6276 / NBRC 101906 / NCIMB 13154 / VKM Ac-1939 / CCM 2703 / MRP</strain>
    </source>
</reference>
<feature type="region of interest" description="Disordered" evidence="2">
    <location>
        <begin position="137"/>
        <end position="169"/>
    </location>
</feature>
<dbReference type="HOGENOM" id="CLU_130312_0_0_0"/>
<dbReference type="KEGG" id="dpt:Deipr_1857"/>
<dbReference type="STRING" id="693977.Deipr_1857"/>
<dbReference type="Pfam" id="PF00035">
    <property type="entry name" value="dsrm"/>
    <property type="match status" value="1"/>
</dbReference>
<dbReference type="Gene3D" id="3.30.160.20">
    <property type="match status" value="1"/>
</dbReference>
<dbReference type="OrthoDB" id="74006at2"/>
<sequence length="169" mass="17342">MPDNPKGELIAALAAQGLSPEFRVDGSGPAHAPRFVAEVWCDGQRLGQGEGRSRREAERGAAVQALEELLPGELHPGQSLRAEPQDGSLALTAPWPLHPALLAEALAVADSRSPQGTPLPEVGRRAAALYRSLLTGLGHGPASAVPTQGEPAPAGPVQGEPVQTEPAGS</sequence>
<dbReference type="SUPFAM" id="SSF54768">
    <property type="entry name" value="dsRNA-binding domain-like"/>
    <property type="match status" value="1"/>
</dbReference>
<dbReference type="AlphaFoldDB" id="F0RLX9"/>
<proteinExistence type="predicted"/>
<reference evidence="5" key="1">
    <citation type="submission" date="2011-02" db="EMBL/GenBank/DDBJ databases">
        <title>The complete sequence of chromosome of Deinococcus proteolyticus DSM 20540.</title>
        <authorList>
            <consortium name="US DOE Joint Genome Institute (JGI-PGF)"/>
            <person name="Lucas S."/>
            <person name="Copeland A."/>
            <person name="Lapidus A."/>
            <person name="Bruce D."/>
            <person name="Goodwin L."/>
            <person name="Pitluck S."/>
            <person name="Kyrpides N."/>
            <person name="Mavromatis K."/>
            <person name="Pagani I."/>
            <person name="Ivanova N."/>
            <person name="Ovchinnikova G."/>
            <person name="Zeytun A."/>
            <person name="Detter J.C."/>
            <person name="Han C."/>
            <person name="Land M."/>
            <person name="Hauser L."/>
            <person name="Markowitz V."/>
            <person name="Cheng J.-F."/>
            <person name="Hugenholtz P."/>
            <person name="Woyke T."/>
            <person name="Wu D."/>
            <person name="Pukall R."/>
            <person name="Steenblock K."/>
            <person name="Brambilla E."/>
            <person name="Klenk H.-P."/>
            <person name="Eisen J.A."/>
        </authorList>
    </citation>
    <scope>NUCLEOTIDE SEQUENCE [LARGE SCALE GENOMIC DNA]</scope>
    <source>
        <strain evidence="5">ATCC 35074 / DSM 20540 / JCM 6276 / NBRC 101906 / NCIMB 13154 / VKM Ac-1939 / CCM 2703 / MRP</strain>
    </source>
</reference>
<evidence type="ECO:0000259" key="3">
    <source>
        <dbReference type="PROSITE" id="PS50137"/>
    </source>
</evidence>
<dbReference type="GO" id="GO:0003723">
    <property type="term" value="F:RNA binding"/>
    <property type="evidence" value="ECO:0007669"/>
    <property type="project" value="UniProtKB-UniRule"/>
</dbReference>
<dbReference type="CDD" id="cd10845">
    <property type="entry name" value="DSRM_RNAse_III_family"/>
    <property type="match status" value="1"/>
</dbReference>
<dbReference type="Proteomes" id="UP000007718">
    <property type="component" value="Chromosome"/>
</dbReference>
<dbReference type="eggNOG" id="COG0571">
    <property type="taxonomic scope" value="Bacteria"/>
</dbReference>
<evidence type="ECO:0000256" key="1">
    <source>
        <dbReference type="PROSITE-ProRule" id="PRU00266"/>
    </source>
</evidence>
<accession>F0RLX9</accession>
<keyword evidence="5" id="KW-1185">Reference proteome</keyword>
<evidence type="ECO:0000313" key="5">
    <source>
        <dbReference type="Proteomes" id="UP000007718"/>
    </source>
</evidence>
<evidence type="ECO:0000256" key="2">
    <source>
        <dbReference type="SAM" id="MobiDB-lite"/>
    </source>
</evidence>
<dbReference type="SMART" id="SM00358">
    <property type="entry name" value="DSRM"/>
    <property type="match status" value="1"/>
</dbReference>
<evidence type="ECO:0000313" key="4">
    <source>
        <dbReference type="EMBL" id="ADY26989.1"/>
    </source>
</evidence>
<gene>
    <name evidence="4" type="ordered locus">Deipr_1857</name>
</gene>
<dbReference type="InterPro" id="IPR014720">
    <property type="entry name" value="dsRBD_dom"/>
</dbReference>
<dbReference type="EMBL" id="CP002536">
    <property type="protein sequence ID" value="ADY26989.1"/>
    <property type="molecule type" value="Genomic_DNA"/>
</dbReference>